<dbReference type="STRING" id="1806994.A0A507CDN3"/>
<dbReference type="PANTHER" id="PTHR37849">
    <property type="entry name" value="YALI0E11605P"/>
    <property type="match status" value="1"/>
</dbReference>
<dbReference type="GeneID" id="42003002"/>
<name>A0A507CDN3_9FUNG</name>
<dbReference type="OrthoDB" id="5331396at2759"/>
<keyword evidence="2" id="KW-1185">Reference proteome</keyword>
<dbReference type="EMBL" id="QEAO01000006">
    <property type="protein sequence ID" value="TPX36024.1"/>
    <property type="molecule type" value="Genomic_DNA"/>
</dbReference>
<proteinExistence type="predicted"/>
<dbReference type="RefSeq" id="XP_031026409.1">
    <property type="nucleotide sequence ID" value="XM_031167705.1"/>
</dbReference>
<gene>
    <name evidence="1" type="ORF">SmJEL517_g01777</name>
</gene>
<comment type="caution">
    <text evidence="1">The sequence shown here is derived from an EMBL/GenBank/DDBJ whole genome shotgun (WGS) entry which is preliminary data.</text>
</comment>
<reference evidence="1 2" key="1">
    <citation type="journal article" date="2019" name="Sci. Rep.">
        <title>Comparative genomics of chytrid fungi reveal insights into the obligate biotrophic and pathogenic lifestyle of Synchytrium endobioticum.</title>
        <authorList>
            <person name="van de Vossenberg B.T.L.H."/>
            <person name="Warris S."/>
            <person name="Nguyen H.D.T."/>
            <person name="van Gent-Pelzer M.P.E."/>
            <person name="Joly D.L."/>
            <person name="van de Geest H.C."/>
            <person name="Bonants P.J.M."/>
            <person name="Smith D.S."/>
            <person name="Levesque C.A."/>
            <person name="van der Lee T.A.J."/>
        </authorList>
    </citation>
    <scope>NUCLEOTIDE SEQUENCE [LARGE SCALE GENOMIC DNA]</scope>
    <source>
        <strain evidence="1 2">JEL517</strain>
    </source>
</reference>
<sequence length="173" mass="19158">MIRLAITSRMLQQPSLIRAIKQSTKRFNETATQPQPTFVAPVVVKPPPPRRGGYFSGSLTGFLVGTSLTGLACYVFLLDEYQQSSNSLLSTVEDVATSVAKVKDYTKKIVSVEKDLKTHKSVAATKDDIETLRNELLKAIDDLRVEHLESKTQLWELTQSVVSLQEKSKSSSS</sequence>
<dbReference type="Proteomes" id="UP000319731">
    <property type="component" value="Unassembled WGS sequence"/>
</dbReference>
<evidence type="ECO:0000313" key="1">
    <source>
        <dbReference type="EMBL" id="TPX36024.1"/>
    </source>
</evidence>
<evidence type="ECO:0000313" key="2">
    <source>
        <dbReference type="Proteomes" id="UP000319731"/>
    </source>
</evidence>
<accession>A0A507CDN3</accession>
<protein>
    <submittedName>
        <fullName evidence="1">Uncharacterized protein</fullName>
    </submittedName>
</protein>
<dbReference type="AlphaFoldDB" id="A0A507CDN3"/>
<organism evidence="1 2">
    <name type="scientific">Synchytrium microbalum</name>
    <dbReference type="NCBI Taxonomy" id="1806994"/>
    <lineage>
        <taxon>Eukaryota</taxon>
        <taxon>Fungi</taxon>
        <taxon>Fungi incertae sedis</taxon>
        <taxon>Chytridiomycota</taxon>
        <taxon>Chytridiomycota incertae sedis</taxon>
        <taxon>Chytridiomycetes</taxon>
        <taxon>Synchytriales</taxon>
        <taxon>Synchytriaceae</taxon>
        <taxon>Synchytrium</taxon>
    </lineage>
</organism>
<dbReference type="PANTHER" id="PTHR37849:SF1">
    <property type="entry name" value="YALI0E11605P"/>
    <property type="match status" value="1"/>
</dbReference>